<gene>
    <name evidence="3" type="ORF">BDV38DRAFT_284498</name>
</gene>
<dbReference type="PROSITE" id="PS50222">
    <property type="entry name" value="EF_HAND_2"/>
    <property type="match status" value="1"/>
</dbReference>
<dbReference type="InterPro" id="IPR002048">
    <property type="entry name" value="EF_hand_dom"/>
</dbReference>
<evidence type="ECO:0000313" key="4">
    <source>
        <dbReference type="Proteomes" id="UP000325672"/>
    </source>
</evidence>
<dbReference type="Proteomes" id="UP000325672">
    <property type="component" value="Unassembled WGS sequence"/>
</dbReference>
<dbReference type="CDD" id="cd00051">
    <property type="entry name" value="EFh"/>
    <property type="match status" value="1"/>
</dbReference>
<proteinExistence type="predicted"/>
<dbReference type="RefSeq" id="XP_031911878.1">
    <property type="nucleotide sequence ID" value="XM_032060284.1"/>
</dbReference>
<dbReference type="InterPro" id="IPR018247">
    <property type="entry name" value="EF_Hand_1_Ca_BS"/>
</dbReference>
<keyword evidence="1" id="KW-0106">Calcium</keyword>
<dbReference type="InterPro" id="IPR011992">
    <property type="entry name" value="EF-hand-dom_pair"/>
</dbReference>
<feature type="domain" description="EF-hand" evidence="2">
    <location>
        <begin position="70"/>
        <end position="105"/>
    </location>
</feature>
<evidence type="ECO:0000259" key="2">
    <source>
        <dbReference type="PROSITE" id="PS50222"/>
    </source>
</evidence>
<dbReference type="EMBL" id="ML743589">
    <property type="protein sequence ID" value="KAE8135815.1"/>
    <property type="molecule type" value="Genomic_DNA"/>
</dbReference>
<reference evidence="3 4" key="1">
    <citation type="submission" date="2019-04" db="EMBL/GenBank/DDBJ databases">
        <title>Friends and foes A comparative genomics study of 23 Aspergillus species from section Flavi.</title>
        <authorList>
            <consortium name="DOE Joint Genome Institute"/>
            <person name="Kjaerbolling I."/>
            <person name="Vesth T."/>
            <person name="Frisvad J.C."/>
            <person name="Nybo J.L."/>
            <person name="Theobald S."/>
            <person name="Kildgaard S."/>
            <person name="Isbrandt T."/>
            <person name="Kuo A."/>
            <person name="Sato A."/>
            <person name="Lyhne E.K."/>
            <person name="Kogle M.E."/>
            <person name="Wiebenga A."/>
            <person name="Kun R.S."/>
            <person name="Lubbers R.J."/>
            <person name="Makela M.R."/>
            <person name="Barry K."/>
            <person name="Chovatia M."/>
            <person name="Clum A."/>
            <person name="Daum C."/>
            <person name="Haridas S."/>
            <person name="He G."/>
            <person name="LaButti K."/>
            <person name="Lipzen A."/>
            <person name="Mondo S."/>
            <person name="Riley R."/>
            <person name="Salamov A."/>
            <person name="Simmons B.A."/>
            <person name="Magnuson J.K."/>
            <person name="Henrissat B."/>
            <person name="Mortensen U.H."/>
            <person name="Larsen T.O."/>
            <person name="Devries R.P."/>
            <person name="Grigoriev I.V."/>
            <person name="Machida M."/>
            <person name="Baker S.E."/>
            <person name="Andersen M.R."/>
        </authorList>
    </citation>
    <scope>NUCLEOTIDE SEQUENCE [LARGE SCALE GENOMIC DNA]</scope>
    <source>
        <strain evidence="3 4">CBS 117625</strain>
    </source>
</reference>
<evidence type="ECO:0000256" key="1">
    <source>
        <dbReference type="ARBA" id="ARBA00022837"/>
    </source>
</evidence>
<accession>A0A5N6SML7</accession>
<protein>
    <recommendedName>
        <fullName evidence="2">EF-hand domain-containing protein</fullName>
    </recommendedName>
</protein>
<sequence>MANWSVKPPTIETWLFNLPRLAKSTQILPIYSREEIEKWKEEFHKINTNYDSHIDPWEYLRYAKEKGLKITDEEAVDWVRKLDVDGNGQVEFGEFLTAFGTRLDAQK</sequence>
<dbReference type="Pfam" id="PF13499">
    <property type="entry name" value="EF-hand_7"/>
    <property type="match status" value="1"/>
</dbReference>
<keyword evidence="4" id="KW-1185">Reference proteome</keyword>
<name>A0A5N6SML7_ASPPS</name>
<dbReference type="AlphaFoldDB" id="A0A5N6SML7"/>
<dbReference type="GO" id="GO:0005509">
    <property type="term" value="F:calcium ion binding"/>
    <property type="evidence" value="ECO:0007669"/>
    <property type="project" value="InterPro"/>
</dbReference>
<dbReference type="PROSITE" id="PS00018">
    <property type="entry name" value="EF_HAND_1"/>
    <property type="match status" value="1"/>
</dbReference>
<dbReference type="Gene3D" id="1.10.238.10">
    <property type="entry name" value="EF-hand"/>
    <property type="match status" value="1"/>
</dbReference>
<dbReference type="OrthoDB" id="26525at2759"/>
<dbReference type="GeneID" id="43644494"/>
<organism evidence="3 4">
    <name type="scientific">Aspergillus pseudotamarii</name>
    <dbReference type="NCBI Taxonomy" id="132259"/>
    <lineage>
        <taxon>Eukaryota</taxon>
        <taxon>Fungi</taxon>
        <taxon>Dikarya</taxon>
        <taxon>Ascomycota</taxon>
        <taxon>Pezizomycotina</taxon>
        <taxon>Eurotiomycetes</taxon>
        <taxon>Eurotiomycetidae</taxon>
        <taxon>Eurotiales</taxon>
        <taxon>Aspergillaceae</taxon>
        <taxon>Aspergillus</taxon>
        <taxon>Aspergillus subgen. Circumdati</taxon>
    </lineage>
</organism>
<dbReference type="SUPFAM" id="SSF47473">
    <property type="entry name" value="EF-hand"/>
    <property type="match status" value="1"/>
</dbReference>
<evidence type="ECO:0000313" key="3">
    <source>
        <dbReference type="EMBL" id="KAE8135815.1"/>
    </source>
</evidence>